<evidence type="ECO:0000256" key="2">
    <source>
        <dbReference type="SAM" id="SignalP"/>
    </source>
</evidence>
<dbReference type="InterPro" id="IPR013517">
    <property type="entry name" value="FG-GAP"/>
</dbReference>
<feature type="chain" id="PRO_5006647009" description="Secretion system C-terminal sorting domain-containing protein" evidence="2">
    <location>
        <begin position="21"/>
        <end position="438"/>
    </location>
</feature>
<feature type="signal peptide" evidence="2">
    <location>
        <begin position="1"/>
        <end position="20"/>
    </location>
</feature>
<evidence type="ECO:0000313" key="4">
    <source>
        <dbReference type="Proteomes" id="UP000051096"/>
    </source>
</evidence>
<dbReference type="PANTHER" id="PTHR44103:SF1">
    <property type="entry name" value="PROPROTEIN CONVERTASE P"/>
    <property type="match status" value="1"/>
</dbReference>
<comment type="caution">
    <text evidence="3">The sequence shown here is derived from an EMBL/GenBank/DDBJ whole genome shotgun (WGS) entry which is preliminary data.</text>
</comment>
<sequence length="438" mass="48112">MKRILLCMTVLVLMARAVFAVSWTEHVIDGNYNGVCSAVAVDIDGDSICDVVGAAIYANSITWWQNDGHHPINWTEQVITTGFAGACDVFPSDIDGDGDTDIVGCAWNDNEVAWWSNDGGMPIVWTKQTIDSTFTNAHEVFTVDMNDDGNIDILGASAGLDEIAWFENDGEYPIHWSKHVINSTFGGARSAYGVDINGDSLIDIVGAALLSHDVTVWFNNGDSTWSEYLVDGNFYGAHMVHVCDVDADGDNDILCAAYMANSIAWWRYDGDTMWTKQVIDDTCYNALGVYAADIDGDNDIDVLGTSDQSDAVYWYSNSNTDPIIWTRYTVASNFNGAWPVHAADLDDDEDIDVLSCATYADDISWFESDLTGVAEEHEVHVEKRYGSSIVQGPLVLPESKGHALFDISGREVDMHHVPPGVYFLEIDGHVVQKVVKVQ</sequence>
<dbReference type="PANTHER" id="PTHR44103">
    <property type="entry name" value="PROPROTEIN CONVERTASE P"/>
    <property type="match status" value="1"/>
</dbReference>
<dbReference type="Pfam" id="PF13517">
    <property type="entry name" value="FG-GAP_3"/>
    <property type="match status" value="3"/>
</dbReference>
<protein>
    <recommendedName>
        <fullName evidence="5">Secretion system C-terminal sorting domain-containing protein</fullName>
    </recommendedName>
</protein>
<proteinExistence type="predicted"/>
<evidence type="ECO:0000313" key="3">
    <source>
        <dbReference type="EMBL" id="KPK73492.1"/>
    </source>
</evidence>
<evidence type="ECO:0000256" key="1">
    <source>
        <dbReference type="ARBA" id="ARBA00022729"/>
    </source>
</evidence>
<dbReference type="Gene3D" id="2.130.10.130">
    <property type="entry name" value="Integrin alpha, N-terminal"/>
    <property type="match status" value="1"/>
</dbReference>
<dbReference type="EMBL" id="LJUO01000008">
    <property type="protein sequence ID" value="KPK73492.1"/>
    <property type="molecule type" value="Genomic_DNA"/>
</dbReference>
<name>A0A0S8GM91_UNCW3</name>
<reference evidence="3 4" key="1">
    <citation type="journal article" date="2015" name="Microbiome">
        <title>Genomic resolution of linkages in carbon, nitrogen, and sulfur cycling among widespread estuary sediment bacteria.</title>
        <authorList>
            <person name="Baker B.J."/>
            <person name="Lazar C.S."/>
            <person name="Teske A.P."/>
            <person name="Dick G.J."/>
        </authorList>
    </citation>
    <scope>NUCLEOTIDE SEQUENCE [LARGE SCALE GENOMIC DNA]</scope>
    <source>
        <strain evidence="3">SM23_60</strain>
    </source>
</reference>
<dbReference type="InterPro" id="IPR028994">
    <property type="entry name" value="Integrin_alpha_N"/>
</dbReference>
<accession>A0A0S8GM91</accession>
<keyword evidence="1 2" id="KW-0732">Signal</keyword>
<dbReference type="Proteomes" id="UP000051096">
    <property type="component" value="Unassembled WGS sequence"/>
</dbReference>
<dbReference type="AlphaFoldDB" id="A0A0S8GM91"/>
<organism evidence="3 4">
    <name type="scientific">candidate division WOR_3 bacterium SM23_60</name>
    <dbReference type="NCBI Taxonomy" id="1703780"/>
    <lineage>
        <taxon>Bacteria</taxon>
        <taxon>Bacteria division WOR-3</taxon>
    </lineage>
</organism>
<gene>
    <name evidence="3" type="ORF">AMJ87_01535</name>
</gene>
<dbReference type="SUPFAM" id="SSF69318">
    <property type="entry name" value="Integrin alpha N-terminal domain"/>
    <property type="match status" value="1"/>
</dbReference>
<evidence type="ECO:0008006" key="5">
    <source>
        <dbReference type="Google" id="ProtNLM"/>
    </source>
</evidence>